<accession>A0A383AB89</accession>
<dbReference type="AlphaFoldDB" id="A0A383AB89"/>
<reference evidence="1" key="1">
    <citation type="submission" date="2018-05" db="EMBL/GenBank/DDBJ databases">
        <authorList>
            <person name="Lanie J.A."/>
            <person name="Ng W.-L."/>
            <person name="Kazmierczak K.M."/>
            <person name="Andrzejewski T.M."/>
            <person name="Davidsen T.M."/>
            <person name="Wayne K.J."/>
            <person name="Tettelin H."/>
            <person name="Glass J.I."/>
            <person name="Rusch D."/>
            <person name="Podicherti R."/>
            <person name="Tsui H.-C.T."/>
            <person name="Winkler M.E."/>
        </authorList>
    </citation>
    <scope>NUCLEOTIDE SEQUENCE</scope>
</reference>
<protein>
    <submittedName>
        <fullName evidence="1">Uncharacterized protein</fullName>
    </submittedName>
</protein>
<dbReference type="EMBL" id="UINC01190593">
    <property type="protein sequence ID" value="SVE04829.1"/>
    <property type="molecule type" value="Genomic_DNA"/>
</dbReference>
<sequence>MNAAPASSQGKNPLKELWCAVLTKAVRDAFGASDWVDARSAIAWLKSYNKDFRLVCEFAGRDPQYVYKRLIKPLNQREEYLNDIKNGNHMSTLPRKWIFEGKADTNPGLEFWPQLSKNKTVRDMSEPGRN</sequence>
<evidence type="ECO:0000313" key="1">
    <source>
        <dbReference type="EMBL" id="SVE04829.1"/>
    </source>
</evidence>
<organism evidence="1">
    <name type="scientific">marine metagenome</name>
    <dbReference type="NCBI Taxonomy" id="408172"/>
    <lineage>
        <taxon>unclassified sequences</taxon>
        <taxon>metagenomes</taxon>
        <taxon>ecological metagenomes</taxon>
    </lineage>
</organism>
<proteinExistence type="predicted"/>
<name>A0A383AB89_9ZZZZ</name>
<gene>
    <name evidence="1" type="ORF">METZ01_LOCUS457683</name>
</gene>